<gene>
    <name evidence="1" type="ordered locus">BURPS1710b_A0609</name>
</gene>
<protein>
    <submittedName>
        <fullName evidence="1">Uncharacterized protein</fullName>
    </submittedName>
</protein>
<name>Q3JKY5_BURP1</name>
<sequence>MLLLLSPQHHHYMNRLGRIARPDARGFGDEMRFVAGVKMPCHIRTLQKPW</sequence>
<dbReference type="EnsemblBacteria" id="ABA53524">
    <property type="protein sequence ID" value="ABA53524"/>
    <property type="gene ID" value="BURPS1710b_A0609"/>
</dbReference>
<accession>Q3JKY5</accession>
<organism evidence="1 2">
    <name type="scientific">Burkholderia pseudomallei (strain 1710b)</name>
    <dbReference type="NCBI Taxonomy" id="320372"/>
    <lineage>
        <taxon>Bacteria</taxon>
        <taxon>Pseudomonadati</taxon>
        <taxon>Pseudomonadota</taxon>
        <taxon>Betaproteobacteria</taxon>
        <taxon>Burkholderiales</taxon>
        <taxon>Burkholderiaceae</taxon>
        <taxon>Burkholderia</taxon>
        <taxon>pseudomallei group</taxon>
    </lineage>
</organism>
<reference evidence="1 2" key="1">
    <citation type="submission" date="2005-09" db="EMBL/GenBank/DDBJ databases">
        <authorList>
            <person name="Woods D.E."/>
            <person name="Nierman W.C."/>
        </authorList>
    </citation>
    <scope>NUCLEOTIDE SEQUENCE [LARGE SCALE GENOMIC DNA]</scope>
    <source>
        <strain evidence="1 2">1710b</strain>
    </source>
</reference>
<proteinExistence type="predicted"/>
<dbReference type="AlphaFoldDB" id="Q3JKY5"/>
<evidence type="ECO:0000313" key="2">
    <source>
        <dbReference type="Proteomes" id="UP000002700"/>
    </source>
</evidence>
<dbReference type="HOGENOM" id="CLU_3165544_0_0_4"/>
<dbReference type="KEGG" id="bpm:BURPS1710b_A0609"/>
<dbReference type="EMBL" id="CP000125">
    <property type="protein sequence ID" value="ABA53524.1"/>
    <property type="molecule type" value="Genomic_DNA"/>
</dbReference>
<dbReference type="Proteomes" id="UP000002700">
    <property type="component" value="Chromosome II"/>
</dbReference>
<evidence type="ECO:0000313" key="1">
    <source>
        <dbReference type="EMBL" id="ABA53524.1"/>
    </source>
</evidence>